<feature type="transmembrane region" description="Helical" evidence="1">
    <location>
        <begin position="32"/>
        <end position="54"/>
    </location>
</feature>
<organism evidence="2 3">
    <name type="scientific">Aspergillus tamarii</name>
    <dbReference type="NCBI Taxonomy" id="41984"/>
    <lineage>
        <taxon>Eukaryota</taxon>
        <taxon>Fungi</taxon>
        <taxon>Dikarya</taxon>
        <taxon>Ascomycota</taxon>
        <taxon>Pezizomycotina</taxon>
        <taxon>Eurotiomycetes</taxon>
        <taxon>Eurotiomycetidae</taxon>
        <taxon>Eurotiales</taxon>
        <taxon>Aspergillaceae</taxon>
        <taxon>Aspergillus</taxon>
        <taxon>Aspergillus subgen. Circumdati</taxon>
    </lineage>
</organism>
<dbReference type="InterPro" id="IPR036259">
    <property type="entry name" value="MFS_trans_sf"/>
</dbReference>
<accession>A0A5N6UXH6</accession>
<sequence>MQTLVQSLVQVSSGIGSALGMAVSPLSRDPKVLYLYTALAATMVVVAAGFWVVFHKYDKNRN</sequence>
<evidence type="ECO:0008006" key="4">
    <source>
        <dbReference type="Google" id="ProtNLM"/>
    </source>
</evidence>
<proteinExistence type="predicted"/>
<dbReference type="Gene3D" id="1.20.1250.20">
    <property type="entry name" value="MFS general substrate transporter like domains"/>
    <property type="match status" value="1"/>
</dbReference>
<evidence type="ECO:0000256" key="1">
    <source>
        <dbReference type="SAM" id="Phobius"/>
    </source>
</evidence>
<dbReference type="Proteomes" id="UP000326950">
    <property type="component" value="Unassembled WGS sequence"/>
</dbReference>
<keyword evidence="1" id="KW-0812">Transmembrane</keyword>
<evidence type="ECO:0000313" key="3">
    <source>
        <dbReference type="Proteomes" id="UP000326950"/>
    </source>
</evidence>
<dbReference type="EMBL" id="ML738626">
    <property type="protein sequence ID" value="KAE8162601.1"/>
    <property type="molecule type" value="Genomic_DNA"/>
</dbReference>
<protein>
    <recommendedName>
        <fullName evidence="4">Major facilitator superfamily domain-containing protein</fullName>
    </recommendedName>
</protein>
<dbReference type="OrthoDB" id="8904098at2759"/>
<dbReference type="AlphaFoldDB" id="A0A5N6UXH6"/>
<gene>
    <name evidence="2" type="ORF">BDV40DRAFT_264717</name>
</gene>
<keyword evidence="3" id="KW-1185">Reference proteome</keyword>
<keyword evidence="1" id="KW-0472">Membrane</keyword>
<reference evidence="2 3" key="1">
    <citation type="submission" date="2019-04" db="EMBL/GenBank/DDBJ databases">
        <title>Friends and foes A comparative genomics study of 23 Aspergillus species from section Flavi.</title>
        <authorList>
            <consortium name="DOE Joint Genome Institute"/>
            <person name="Kjaerbolling I."/>
            <person name="Vesth T."/>
            <person name="Frisvad J.C."/>
            <person name="Nybo J.L."/>
            <person name="Theobald S."/>
            <person name="Kildgaard S."/>
            <person name="Isbrandt T."/>
            <person name="Kuo A."/>
            <person name="Sato A."/>
            <person name="Lyhne E.K."/>
            <person name="Kogle M.E."/>
            <person name="Wiebenga A."/>
            <person name="Kun R.S."/>
            <person name="Lubbers R.J."/>
            <person name="Makela M.R."/>
            <person name="Barry K."/>
            <person name="Chovatia M."/>
            <person name="Clum A."/>
            <person name="Daum C."/>
            <person name="Haridas S."/>
            <person name="He G."/>
            <person name="LaButti K."/>
            <person name="Lipzen A."/>
            <person name="Mondo S."/>
            <person name="Riley R."/>
            <person name="Salamov A."/>
            <person name="Simmons B.A."/>
            <person name="Magnuson J.K."/>
            <person name="Henrissat B."/>
            <person name="Mortensen U.H."/>
            <person name="Larsen T.O."/>
            <person name="Devries R.P."/>
            <person name="Grigoriev I.V."/>
            <person name="Machida M."/>
            <person name="Baker S.E."/>
            <person name="Andersen M.R."/>
        </authorList>
    </citation>
    <scope>NUCLEOTIDE SEQUENCE [LARGE SCALE GENOMIC DNA]</scope>
    <source>
        <strain evidence="2 3">CBS 117626</strain>
    </source>
</reference>
<evidence type="ECO:0000313" key="2">
    <source>
        <dbReference type="EMBL" id="KAE8162601.1"/>
    </source>
</evidence>
<name>A0A5N6UXH6_ASPTM</name>
<keyword evidence="1" id="KW-1133">Transmembrane helix</keyword>